<dbReference type="EMBL" id="UYJE01006600">
    <property type="protein sequence ID" value="VDI47353.1"/>
    <property type="molecule type" value="Genomic_DNA"/>
</dbReference>
<protein>
    <recommendedName>
        <fullName evidence="3">BTB domain-containing protein</fullName>
    </recommendedName>
</protein>
<sequence length="193" mass="22635">MTEKEDAEIRPPKETLSPFNMPDLTINIGEEKLYVNRDHLMEVSQKKQLILFYHLAYEFQAETPLFKIDGVLATCMKGKKHIHLKTLIDELLLAELYSLIKYLTVCIEKASTCSHKKFEIHPKLNEISGDTKSKTFLMRCAELESKIEDCMQVIEERYCYCDECCCRRKLDKANDILNFIKEKDNFISSYNEF</sequence>
<accession>A0A8B6FBF6</accession>
<dbReference type="Proteomes" id="UP000596742">
    <property type="component" value="Unassembled WGS sequence"/>
</dbReference>
<dbReference type="AlphaFoldDB" id="A0A8B6FBF6"/>
<keyword evidence="2" id="KW-1185">Reference proteome</keyword>
<comment type="caution">
    <text evidence="1">The sequence shown here is derived from an EMBL/GenBank/DDBJ whole genome shotgun (WGS) entry which is preliminary data.</text>
</comment>
<evidence type="ECO:0008006" key="3">
    <source>
        <dbReference type="Google" id="ProtNLM"/>
    </source>
</evidence>
<name>A0A8B6FBF6_MYTGA</name>
<organism evidence="1 2">
    <name type="scientific">Mytilus galloprovincialis</name>
    <name type="common">Mediterranean mussel</name>
    <dbReference type="NCBI Taxonomy" id="29158"/>
    <lineage>
        <taxon>Eukaryota</taxon>
        <taxon>Metazoa</taxon>
        <taxon>Spiralia</taxon>
        <taxon>Lophotrochozoa</taxon>
        <taxon>Mollusca</taxon>
        <taxon>Bivalvia</taxon>
        <taxon>Autobranchia</taxon>
        <taxon>Pteriomorphia</taxon>
        <taxon>Mytilida</taxon>
        <taxon>Mytiloidea</taxon>
        <taxon>Mytilidae</taxon>
        <taxon>Mytilinae</taxon>
        <taxon>Mytilus</taxon>
    </lineage>
</organism>
<evidence type="ECO:0000313" key="2">
    <source>
        <dbReference type="Proteomes" id="UP000596742"/>
    </source>
</evidence>
<proteinExistence type="predicted"/>
<evidence type="ECO:0000313" key="1">
    <source>
        <dbReference type="EMBL" id="VDI47353.1"/>
    </source>
</evidence>
<reference evidence="1" key="1">
    <citation type="submission" date="2018-11" db="EMBL/GenBank/DDBJ databases">
        <authorList>
            <person name="Alioto T."/>
            <person name="Alioto T."/>
        </authorList>
    </citation>
    <scope>NUCLEOTIDE SEQUENCE</scope>
</reference>
<gene>
    <name evidence="1" type="ORF">MGAL_10B034850</name>
</gene>
<dbReference type="OrthoDB" id="6203899at2759"/>